<accession>A0AA35RQU7</accession>
<keyword evidence="2" id="KW-1185">Reference proteome</keyword>
<name>A0AA35RQU7_GEOBA</name>
<sequence>MKQLPTCPQLQPKSFLCTVAYSYLSSSRYEVIIVLYSPNLVGFYSAQ</sequence>
<comment type="caution">
    <text evidence="1">The sequence shown here is derived from an EMBL/GenBank/DDBJ whole genome shotgun (WGS) entry which is preliminary data.</text>
</comment>
<gene>
    <name evidence="1" type="ORF">GBAR_LOCUS9302</name>
</gene>
<proteinExistence type="predicted"/>
<dbReference type="Proteomes" id="UP001174909">
    <property type="component" value="Unassembled WGS sequence"/>
</dbReference>
<reference evidence="1" key="1">
    <citation type="submission" date="2023-03" db="EMBL/GenBank/DDBJ databases">
        <authorList>
            <person name="Steffen K."/>
            <person name="Cardenas P."/>
        </authorList>
    </citation>
    <scope>NUCLEOTIDE SEQUENCE</scope>
</reference>
<organism evidence="1 2">
    <name type="scientific">Geodia barretti</name>
    <name type="common">Barrett's horny sponge</name>
    <dbReference type="NCBI Taxonomy" id="519541"/>
    <lineage>
        <taxon>Eukaryota</taxon>
        <taxon>Metazoa</taxon>
        <taxon>Porifera</taxon>
        <taxon>Demospongiae</taxon>
        <taxon>Heteroscleromorpha</taxon>
        <taxon>Tetractinellida</taxon>
        <taxon>Astrophorina</taxon>
        <taxon>Geodiidae</taxon>
        <taxon>Geodia</taxon>
    </lineage>
</organism>
<dbReference type="AlphaFoldDB" id="A0AA35RQU7"/>
<protein>
    <submittedName>
        <fullName evidence="1">Uncharacterized protein</fullName>
    </submittedName>
</protein>
<evidence type="ECO:0000313" key="1">
    <source>
        <dbReference type="EMBL" id="CAI8014926.1"/>
    </source>
</evidence>
<dbReference type="EMBL" id="CASHTH010001402">
    <property type="protein sequence ID" value="CAI8014926.1"/>
    <property type="molecule type" value="Genomic_DNA"/>
</dbReference>
<evidence type="ECO:0000313" key="2">
    <source>
        <dbReference type="Proteomes" id="UP001174909"/>
    </source>
</evidence>